<dbReference type="Gramene" id="AUR62005880-RA">
    <property type="protein sequence ID" value="AUR62005880-RA:cds"/>
    <property type="gene ID" value="AUR62005880"/>
</dbReference>
<dbReference type="SUPFAM" id="SSF57850">
    <property type="entry name" value="RING/U-box"/>
    <property type="match status" value="1"/>
</dbReference>
<evidence type="ECO:0000256" key="1">
    <source>
        <dbReference type="PROSITE-ProRule" id="PRU00175"/>
    </source>
</evidence>
<reference evidence="5" key="1">
    <citation type="journal article" date="2017" name="Nature">
        <title>The genome of Chenopodium quinoa.</title>
        <authorList>
            <person name="Jarvis D.E."/>
            <person name="Ho Y.S."/>
            <person name="Lightfoot D.J."/>
            <person name="Schmoeckel S.M."/>
            <person name="Li B."/>
            <person name="Borm T.J.A."/>
            <person name="Ohyanagi H."/>
            <person name="Mineta K."/>
            <person name="Michell C.T."/>
            <person name="Saber N."/>
            <person name="Kharbatia N.M."/>
            <person name="Rupper R.R."/>
            <person name="Sharp A.R."/>
            <person name="Dally N."/>
            <person name="Boughton B.A."/>
            <person name="Woo Y.H."/>
            <person name="Gao G."/>
            <person name="Schijlen E.G.W.M."/>
            <person name="Guo X."/>
            <person name="Momin A.A."/>
            <person name="Negrao S."/>
            <person name="Al-Babili S."/>
            <person name="Gehring C."/>
            <person name="Roessner U."/>
            <person name="Jung C."/>
            <person name="Murphy K."/>
            <person name="Arold S.T."/>
            <person name="Gojobori T."/>
            <person name="van der Linden C.G."/>
            <person name="van Loo E.N."/>
            <person name="Jellen E.N."/>
            <person name="Maughan P.J."/>
            <person name="Tester M."/>
        </authorList>
    </citation>
    <scope>NUCLEOTIDE SEQUENCE [LARGE SCALE GENOMIC DNA]</scope>
    <source>
        <strain evidence="5">cv. PI 614886</strain>
    </source>
</reference>
<evidence type="ECO:0000256" key="2">
    <source>
        <dbReference type="SAM" id="MobiDB-lite"/>
    </source>
</evidence>
<evidence type="ECO:0000259" key="4">
    <source>
        <dbReference type="PROSITE" id="PS50234"/>
    </source>
</evidence>
<dbReference type="Gene3D" id="3.40.50.410">
    <property type="entry name" value="von Willebrand factor, type A domain"/>
    <property type="match status" value="1"/>
</dbReference>
<dbReference type="SUPFAM" id="SSF53300">
    <property type="entry name" value="vWA-like"/>
    <property type="match status" value="1"/>
</dbReference>
<dbReference type="PROSITE" id="PS50089">
    <property type="entry name" value="ZF_RING_2"/>
    <property type="match status" value="1"/>
</dbReference>
<keyword evidence="1" id="KW-0479">Metal-binding</keyword>
<dbReference type="InterPro" id="IPR051266">
    <property type="entry name" value="CLCR"/>
</dbReference>
<reference evidence="5" key="2">
    <citation type="submission" date="2021-03" db="UniProtKB">
        <authorList>
            <consortium name="EnsemblPlants"/>
        </authorList>
    </citation>
    <scope>IDENTIFICATION</scope>
</reference>
<dbReference type="InterPro" id="IPR057427">
    <property type="entry name" value="WAV3_C"/>
</dbReference>
<dbReference type="EnsemblPlants" id="AUR62005880-RA">
    <property type="protein sequence ID" value="AUR62005880-RA:cds"/>
    <property type="gene ID" value="AUR62005880"/>
</dbReference>
<feature type="region of interest" description="Disordered" evidence="2">
    <location>
        <begin position="103"/>
        <end position="136"/>
    </location>
</feature>
<dbReference type="PANTHER" id="PTHR10579:SF59">
    <property type="entry name" value="E3 UBIQUITIN-PROTEIN LIGASE EDA40-RELATED"/>
    <property type="match status" value="1"/>
</dbReference>
<dbReference type="OMA" id="ARLRNFH"/>
<organism evidence="5 6">
    <name type="scientific">Chenopodium quinoa</name>
    <name type="common">Quinoa</name>
    <dbReference type="NCBI Taxonomy" id="63459"/>
    <lineage>
        <taxon>Eukaryota</taxon>
        <taxon>Viridiplantae</taxon>
        <taxon>Streptophyta</taxon>
        <taxon>Embryophyta</taxon>
        <taxon>Tracheophyta</taxon>
        <taxon>Spermatophyta</taxon>
        <taxon>Magnoliopsida</taxon>
        <taxon>eudicotyledons</taxon>
        <taxon>Gunneridae</taxon>
        <taxon>Pentapetalae</taxon>
        <taxon>Caryophyllales</taxon>
        <taxon>Chenopodiaceae</taxon>
        <taxon>Chenopodioideae</taxon>
        <taxon>Atripliceae</taxon>
        <taxon>Chenopodium</taxon>
    </lineage>
</organism>
<accession>A0A803L1Z2</accession>
<evidence type="ECO:0000259" key="3">
    <source>
        <dbReference type="PROSITE" id="PS50089"/>
    </source>
</evidence>
<feature type="compositionally biased region" description="Basic and acidic residues" evidence="2">
    <location>
        <begin position="506"/>
        <end position="522"/>
    </location>
</feature>
<proteinExistence type="predicted"/>
<evidence type="ECO:0000313" key="6">
    <source>
        <dbReference type="Proteomes" id="UP000596660"/>
    </source>
</evidence>
<dbReference type="GO" id="GO:0008270">
    <property type="term" value="F:zinc ion binding"/>
    <property type="evidence" value="ECO:0007669"/>
    <property type="project" value="UniProtKB-KW"/>
</dbReference>
<keyword evidence="1" id="KW-0863">Zinc-finger</keyword>
<dbReference type="InterPro" id="IPR001841">
    <property type="entry name" value="Znf_RING"/>
</dbReference>
<dbReference type="PROSITE" id="PS50234">
    <property type="entry name" value="VWFA"/>
    <property type="match status" value="1"/>
</dbReference>
<evidence type="ECO:0000313" key="5">
    <source>
        <dbReference type="EnsemblPlants" id="AUR62005880-RA:cds"/>
    </source>
</evidence>
<feature type="domain" description="RING-type" evidence="3">
    <location>
        <begin position="4"/>
        <end position="54"/>
    </location>
</feature>
<dbReference type="Gene3D" id="3.30.40.10">
    <property type="entry name" value="Zinc/RING finger domain, C3HC4 (zinc finger)"/>
    <property type="match status" value="1"/>
</dbReference>
<dbReference type="Proteomes" id="UP000596660">
    <property type="component" value="Unplaced"/>
</dbReference>
<dbReference type="Pfam" id="PF13519">
    <property type="entry name" value="VWA_2"/>
    <property type="match status" value="1"/>
</dbReference>
<keyword evidence="1" id="KW-0862">Zinc</keyword>
<dbReference type="Pfam" id="PF25243">
    <property type="entry name" value="WAV3_C"/>
    <property type="match status" value="1"/>
</dbReference>
<name>A0A803L1Z2_CHEQI</name>
<dbReference type="PANTHER" id="PTHR10579">
    <property type="entry name" value="CALCIUM-ACTIVATED CHLORIDE CHANNEL REGULATOR"/>
    <property type="match status" value="1"/>
</dbReference>
<dbReference type="SMART" id="SM00327">
    <property type="entry name" value="VWA"/>
    <property type="match status" value="1"/>
</dbReference>
<feature type="compositionally biased region" description="Acidic residues" evidence="2">
    <location>
        <begin position="104"/>
        <end position="119"/>
    </location>
</feature>
<dbReference type="InterPro" id="IPR036465">
    <property type="entry name" value="vWFA_dom_sf"/>
</dbReference>
<dbReference type="AlphaFoldDB" id="A0A803L1Z2"/>
<protein>
    <submittedName>
        <fullName evidence="5">Uncharacterized protein</fullName>
    </submittedName>
</protein>
<feature type="region of interest" description="Disordered" evidence="2">
    <location>
        <begin position="506"/>
        <end position="536"/>
    </location>
</feature>
<feature type="domain" description="VWFA" evidence="4">
    <location>
        <begin position="182"/>
        <end position="328"/>
    </location>
</feature>
<sequence length="576" mass="63433">MSRCGVCLHNVKGGQGTAIFTAECSHSFHFPCITALAMKNGSSDPSALLSCPLCGSQWKEGPFLGMPQKKQPVKKSIPSELRLYDDDEPLVTHVSSIQFNPIPESEEENEDYNNTDDEFPGFFSNPATPRPQIADNSSKGVKVTISSESAVIAVGRSYETYAVLLTVKAPPFQARIRRPSVDVVVVIDIGCEMNAGKLHALKRGVRAMISSLSSNDRLSMVVFSSTSKRLLPLRRMTPSGRRSARRIIDAINLAAEGACLNDALRKAAKVIQDRKEKNHFAAIVLMDGHDEEKENRPIISSTRFSEIPVHTFKVREDFPEEKFVKALSLFLSVVVLDVRVQFGLGSGSAAAEIVAVYSCTGRPGLLSPGSAKLGDLYSSEEREILVELKVPASTIGSHHMLSVRSYHKDPSSCKQVIYGGDQSLIVPRPHTIRSSDPKIQRLRCLFVMTRAVAESRRLLAERNDFVGAERLLASARAVLSQPSLKTSSAEEYRRRVEAELAEVKWRRQAQPDEKRRREKDGSGRGSGGGCCVVDEKGEPLTPTSAWKAAERLAKVAMMRKNLNRVSDLHGFEDARF</sequence>
<dbReference type="InterPro" id="IPR013083">
    <property type="entry name" value="Znf_RING/FYVE/PHD"/>
</dbReference>
<dbReference type="InterPro" id="IPR002035">
    <property type="entry name" value="VWF_A"/>
</dbReference>
<dbReference type="Pfam" id="PF17123">
    <property type="entry name" value="zf-RING_11"/>
    <property type="match status" value="1"/>
</dbReference>
<dbReference type="SMART" id="SM00184">
    <property type="entry name" value="RING"/>
    <property type="match status" value="1"/>
</dbReference>
<keyword evidence="6" id="KW-1185">Reference proteome</keyword>